<gene>
    <name evidence="1" type="ORF">UFOPK2366_00920</name>
</gene>
<sequence length="52" mass="5503">MIGECLGDRCAQQRFGLAIGLGDLAAVGLAVHREGAFFVEGQRERIGQIGES</sequence>
<name>A0A6J6P764_9ZZZZ</name>
<organism evidence="1">
    <name type="scientific">freshwater metagenome</name>
    <dbReference type="NCBI Taxonomy" id="449393"/>
    <lineage>
        <taxon>unclassified sequences</taxon>
        <taxon>metagenomes</taxon>
        <taxon>ecological metagenomes</taxon>
    </lineage>
</organism>
<evidence type="ECO:0000313" key="1">
    <source>
        <dbReference type="EMBL" id="CAB4694262.1"/>
    </source>
</evidence>
<proteinExistence type="predicted"/>
<accession>A0A6J6P764</accession>
<reference evidence="1" key="1">
    <citation type="submission" date="2020-05" db="EMBL/GenBank/DDBJ databases">
        <authorList>
            <person name="Chiriac C."/>
            <person name="Salcher M."/>
            <person name="Ghai R."/>
            <person name="Kavagutti S V."/>
        </authorList>
    </citation>
    <scope>NUCLEOTIDE SEQUENCE</scope>
</reference>
<dbReference type="AlphaFoldDB" id="A0A6J6P764"/>
<dbReference type="EMBL" id="CAEZXM010000153">
    <property type="protein sequence ID" value="CAB4694262.1"/>
    <property type="molecule type" value="Genomic_DNA"/>
</dbReference>
<protein>
    <submittedName>
        <fullName evidence="1">Unannotated protein</fullName>
    </submittedName>
</protein>